<accession>A0A1M5N472</accession>
<dbReference type="InterPro" id="IPR005135">
    <property type="entry name" value="Endo/exonuclease/phosphatase"/>
</dbReference>
<dbReference type="InterPro" id="IPR036691">
    <property type="entry name" value="Endo/exonu/phosph_ase_sf"/>
</dbReference>
<feature type="domain" description="Endonuclease/exonuclease/phosphatase" evidence="1">
    <location>
        <begin position="35"/>
        <end position="240"/>
    </location>
</feature>
<dbReference type="Gene3D" id="3.60.10.10">
    <property type="entry name" value="Endonuclease/exonuclease/phosphatase"/>
    <property type="match status" value="1"/>
</dbReference>
<reference evidence="3" key="1">
    <citation type="submission" date="2016-11" db="EMBL/GenBank/DDBJ databases">
        <authorList>
            <person name="Varghese N."/>
            <person name="Submissions S."/>
        </authorList>
    </citation>
    <scope>NUCLEOTIDE SEQUENCE [LARGE SCALE GENOMIC DNA]</scope>
    <source>
        <strain evidence="3">DSM 28223</strain>
    </source>
</reference>
<gene>
    <name evidence="2" type="ORF">SAMN04488044_1417</name>
</gene>
<keyword evidence="2" id="KW-0255">Endonuclease</keyword>
<dbReference type="GO" id="GO:0004519">
    <property type="term" value="F:endonuclease activity"/>
    <property type="evidence" value="ECO:0007669"/>
    <property type="project" value="UniProtKB-KW"/>
</dbReference>
<dbReference type="Proteomes" id="UP000184211">
    <property type="component" value="Unassembled WGS sequence"/>
</dbReference>
<sequence length="333" mass="36079">MAACLIALATAASTETIRIANYNTDLSQKGPGLLLRDILAPSPQVANVTRTIATHQPDVLVLQDMDWDLKGAAVHALQTQLKQVGTDMPYAYVPPSNTGLPMGIDMDADGKTGGPRDTQGYGRFPGQGSIAILSRLPIDEDAVQEFHALLWKDIASPKLLEKLLPPEAIATQRLASVFMAAVPIETAAGPLWVLTHHATPPVFDGPEDRNGHRNAAENLFWLQYLDGTFGTRDNAPFVIASQLNIDPIRGEGHKETLSTLLSDPRLQDPFATGPSEDHHTAAFDSVGKLRLAYLLPSSQLNVSAKGHSADPALRPDQTHSRHRLIWIDVEIPD</sequence>
<dbReference type="EMBL" id="FQWM01000002">
    <property type="protein sequence ID" value="SHG84364.1"/>
    <property type="molecule type" value="Genomic_DNA"/>
</dbReference>
<proteinExistence type="predicted"/>
<dbReference type="SUPFAM" id="SSF56219">
    <property type="entry name" value="DNase I-like"/>
    <property type="match status" value="1"/>
</dbReference>
<dbReference type="AlphaFoldDB" id="A0A1M5N472"/>
<dbReference type="GO" id="GO:0004527">
    <property type="term" value="F:exonuclease activity"/>
    <property type="evidence" value="ECO:0007669"/>
    <property type="project" value="UniProtKB-KW"/>
</dbReference>
<keyword evidence="2" id="KW-0269">Exonuclease</keyword>
<dbReference type="STRING" id="870908.SAMN04488044_1417"/>
<evidence type="ECO:0000313" key="2">
    <source>
        <dbReference type="EMBL" id="SHG84364.1"/>
    </source>
</evidence>
<evidence type="ECO:0000313" key="3">
    <source>
        <dbReference type="Proteomes" id="UP000184211"/>
    </source>
</evidence>
<keyword evidence="3" id="KW-1185">Reference proteome</keyword>
<name>A0A1M5N472_9RHOB</name>
<organism evidence="2 3">
    <name type="scientific">Cognatishimia maritima</name>
    <dbReference type="NCBI Taxonomy" id="870908"/>
    <lineage>
        <taxon>Bacteria</taxon>
        <taxon>Pseudomonadati</taxon>
        <taxon>Pseudomonadota</taxon>
        <taxon>Alphaproteobacteria</taxon>
        <taxon>Rhodobacterales</taxon>
        <taxon>Paracoccaceae</taxon>
        <taxon>Cognatishimia</taxon>
    </lineage>
</organism>
<keyword evidence="2" id="KW-0540">Nuclease</keyword>
<dbReference type="Pfam" id="PF03372">
    <property type="entry name" value="Exo_endo_phos"/>
    <property type="match status" value="1"/>
</dbReference>
<keyword evidence="2" id="KW-0378">Hydrolase</keyword>
<evidence type="ECO:0000259" key="1">
    <source>
        <dbReference type="Pfam" id="PF03372"/>
    </source>
</evidence>
<protein>
    <submittedName>
        <fullName evidence="2">Endonuclease/Exonuclease/phosphatase family protein</fullName>
    </submittedName>
</protein>